<dbReference type="RefSeq" id="WP_219501791.1">
    <property type="nucleotide sequence ID" value="NZ_JAHXDN010000002.1"/>
</dbReference>
<name>A0A9X1FUM5_9RHOB</name>
<organism evidence="2 3">
    <name type="scientific">Roseobacter insulae</name>
    <dbReference type="NCBI Taxonomy" id="2859783"/>
    <lineage>
        <taxon>Bacteria</taxon>
        <taxon>Pseudomonadati</taxon>
        <taxon>Pseudomonadota</taxon>
        <taxon>Alphaproteobacteria</taxon>
        <taxon>Rhodobacterales</taxon>
        <taxon>Roseobacteraceae</taxon>
        <taxon>Roseobacter</taxon>
    </lineage>
</organism>
<comment type="caution">
    <text evidence="2">The sequence shown here is derived from an EMBL/GenBank/DDBJ whole genome shotgun (WGS) entry which is preliminary data.</text>
</comment>
<gene>
    <name evidence="2" type="ORF">KX928_10660</name>
</gene>
<dbReference type="EMBL" id="JAHXDN010000002">
    <property type="protein sequence ID" value="MBW4708245.1"/>
    <property type="molecule type" value="Genomic_DNA"/>
</dbReference>
<feature type="region of interest" description="Disordered" evidence="1">
    <location>
        <begin position="48"/>
        <end position="83"/>
    </location>
</feature>
<keyword evidence="3" id="KW-1185">Reference proteome</keyword>
<evidence type="ECO:0000313" key="3">
    <source>
        <dbReference type="Proteomes" id="UP001138661"/>
    </source>
</evidence>
<accession>A0A9X1FUM5</accession>
<sequence length="83" mass="8856">MQGSGRQRPIVDVFFAKGASIQYGSQVAGYPGSQKRKACMSFNDLAKKEAADKKASQEEDPKSQTGTDEAPESESELGDPSIS</sequence>
<proteinExistence type="predicted"/>
<reference evidence="2" key="1">
    <citation type="submission" date="2021-07" db="EMBL/GenBank/DDBJ databases">
        <title>Roseobacter insulae sp. nov., isolated from a tidal flat.</title>
        <authorList>
            <person name="Park S."/>
            <person name="Yoon J.-H."/>
        </authorList>
    </citation>
    <scope>NUCLEOTIDE SEQUENCE</scope>
    <source>
        <strain evidence="2">YSTF-M11</strain>
    </source>
</reference>
<protein>
    <submittedName>
        <fullName evidence="2">Uncharacterized protein</fullName>
    </submittedName>
</protein>
<evidence type="ECO:0000256" key="1">
    <source>
        <dbReference type="SAM" id="MobiDB-lite"/>
    </source>
</evidence>
<evidence type="ECO:0000313" key="2">
    <source>
        <dbReference type="EMBL" id="MBW4708245.1"/>
    </source>
</evidence>
<feature type="compositionally biased region" description="Basic and acidic residues" evidence="1">
    <location>
        <begin position="48"/>
        <end position="62"/>
    </location>
</feature>
<dbReference type="Proteomes" id="UP001138661">
    <property type="component" value="Unassembled WGS sequence"/>
</dbReference>
<dbReference type="AlphaFoldDB" id="A0A9X1FUM5"/>